<dbReference type="RefSeq" id="WP_067028079.1">
    <property type="nucleotide sequence ID" value="NZ_KQ949098.1"/>
</dbReference>
<dbReference type="SUPFAM" id="SSF110087">
    <property type="entry name" value="DR1885-like metal-binding protein"/>
    <property type="match status" value="1"/>
</dbReference>
<keyword evidence="1" id="KW-0472">Membrane</keyword>
<accession>A0A101UUU1</accession>
<protein>
    <recommendedName>
        <fullName evidence="4">Copper chaperone PCu(A)C</fullName>
    </recommendedName>
</protein>
<dbReference type="STRING" id="909626.AQJ91_30865"/>
<dbReference type="Proteomes" id="UP000053260">
    <property type="component" value="Unassembled WGS sequence"/>
</dbReference>
<dbReference type="PANTHER" id="PTHR36302">
    <property type="entry name" value="BLR7088 PROTEIN"/>
    <property type="match status" value="1"/>
</dbReference>
<keyword evidence="1" id="KW-0812">Transmembrane</keyword>
<sequence length="181" mass="18603">MGEGRGPTGILLRRSSRRRLTDALFAALAPVAACGVVLGGLAVWVGSGNAGRPARVEVAGAGRVLLPYGDTRDTAAFFRISNPGDVDDRLVGVTSASGAGGDVELSRHRSAGGSAAYREAVGSAVVPARETLTMSPHGLAVTLRAGEGWRAGDRVPFTLDFRRSGRIEVVAVVVRPGEGSL</sequence>
<keyword evidence="3" id="KW-1185">Reference proteome</keyword>
<evidence type="ECO:0008006" key="4">
    <source>
        <dbReference type="Google" id="ProtNLM"/>
    </source>
</evidence>
<dbReference type="PANTHER" id="PTHR36302:SF1">
    <property type="entry name" value="COPPER CHAPERONE PCU(A)C"/>
    <property type="match status" value="1"/>
</dbReference>
<dbReference type="InterPro" id="IPR036182">
    <property type="entry name" value="PCuAC_sf"/>
</dbReference>
<dbReference type="InterPro" id="IPR058248">
    <property type="entry name" value="Lxx211020-like"/>
</dbReference>
<gene>
    <name evidence="2" type="ORF">AQJ91_30865</name>
</gene>
<proteinExistence type="predicted"/>
<dbReference type="InterPro" id="IPR007410">
    <property type="entry name" value="LpqE-like"/>
</dbReference>
<feature type="transmembrane region" description="Helical" evidence="1">
    <location>
        <begin position="23"/>
        <end position="45"/>
    </location>
</feature>
<dbReference type="OrthoDB" id="4328980at2"/>
<name>A0A101UUU1_9ACTN</name>
<dbReference type="Pfam" id="PF04314">
    <property type="entry name" value="PCuAC"/>
    <property type="match status" value="1"/>
</dbReference>
<comment type="caution">
    <text evidence="2">The sequence shown here is derived from an EMBL/GenBank/DDBJ whole genome shotgun (WGS) entry which is preliminary data.</text>
</comment>
<dbReference type="Gene3D" id="2.60.40.1890">
    <property type="entry name" value="PCu(A)C copper chaperone"/>
    <property type="match status" value="1"/>
</dbReference>
<evidence type="ECO:0000256" key="1">
    <source>
        <dbReference type="SAM" id="Phobius"/>
    </source>
</evidence>
<reference evidence="2 3" key="1">
    <citation type="submission" date="2015-10" db="EMBL/GenBank/DDBJ databases">
        <title>Draft genome sequence of Streptomyces sp. RV15, isolated from a marine sponge.</title>
        <authorList>
            <person name="Ruckert C."/>
            <person name="Abdelmohsen U.R."/>
            <person name="Winkler A."/>
            <person name="Hentschel U."/>
            <person name="Kalinowski J."/>
            <person name="Kampfer P."/>
            <person name="Glaeser S."/>
        </authorList>
    </citation>
    <scope>NUCLEOTIDE SEQUENCE [LARGE SCALE GENOMIC DNA]</scope>
    <source>
        <strain evidence="2 3">RV15</strain>
    </source>
</reference>
<organism evidence="2 3">
    <name type="scientific">Streptomyces dysideae</name>
    <dbReference type="NCBI Taxonomy" id="909626"/>
    <lineage>
        <taxon>Bacteria</taxon>
        <taxon>Bacillati</taxon>
        <taxon>Actinomycetota</taxon>
        <taxon>Actinomycetes</taxon>
        <taxon>Kitasatosporales</taxon>
        <taxon>Streptomycetaceae</taxon>
        <taxon>Streptomyces</taxon>
    </lineage>
</organism>
<evidence type="ECO:0000313" key="3">
    <source>
        <dbReference type="Proteomes" id="UP000053260"/>
    </source>
</evidence>
<dbReference type="EMBL" id="LMXB01000076">
    <property type="protein sequence ID" value="KUO17273.1"/>
    <property type="molecule type" value="Genomic_DNA"/>
</dbReference>
<evidence type="ECO:0000313" key="2">
    <source>
        <dbReference type="EMBL" id="KUO17273.1"/>
    </source>
</evidence>
<dbReference type="AlphaFoldDB" id="A0A101UUU1"/>
<keyword evidence="1" id="KW-1133">Transmembrane helix</keyword>